<dbReference type="Proteomes" id="UP000292052">
    <property type="component" value="Unassembled WGS sequence"/>
</dbReference>
<sequence>MKKVVHLFEDTSSVVKHKNV</sequence>
<organism evidence="1 2">
    <name type="scientific">Asbolus verrucosus</name>
    <name type="common">Desert ironclad beetle</name>
    <dbReference type="NCBI Taxonomy" id="1661398"/>
    <lineage>
        <taxon>Eukaryota</taxon>
        <taxon>Metazoa</taxon>
        <taxon>Ecdysozoa</taxon>
        <taxon>Arthropoda</taxon>
        <taxon>Hexapoda</taxon>
        <taxon>Insecta</taxon>
        <taxon>Pterygota</taxon>
        <taxon>Neoptera</taxon>
        <taxon>Endopterygota</taxon>
        <taxon>Coleoptera</taxon>
        <taxon>Polyphaga</taxon>
        <taxon>Cucujiformia</taxon>
        <taxon>Tenebrionidae</taxon>
        <taxon>Pimeliinae</taxon>
        <taxon>Asbolus</taxon>
    </lineage>
</organism>
<evidence type="ECO:0000313" key="1">
    <source>
        <dbReference type="EMBL" id="RZC32679.1"/>
    </source>
</evidence>
<evidence type="ECO:0000313" key="2">
    <source>
        <dbReference type="Proteomes" id="UP000292052"/>
    </source>
</evidence>
<dbReference type="AlphaFoldDB" id="A0A482VJN3"/>
<accession>A0A482VJN3</accession>
<feature type="non-terminal residue" evidence="1">
    <location>
        <position position="20"/>
    </location>
</feature>
<name>A0A482VJN3_ASBVE</name>
<keyword evidence="2" id="KW-1185">Reference proteome</keyword>
<gene>
    <name evidence="1" type="ORF">BDFB_015224</name>
</gene>
<protein>
    <submittedName>
        <fullName evidence="1">Uncharacterized protein</fullName>
    </submittedName>
</protein>
<reference evidence="1 2" key="1">
    <citation type="submission" date="2017-03" db="EMBL/GenBank/DDBJ databases">
        <title>Genome of the blue death feigning beetle - Asbolus verrucosus.</title>
        <authorList>
            <person name="Rider S.D."/>
        </authorList>
    </citation>
    <scope>NUCLEOTIDE SEQUENCE [LARGE SCALE GENOMIC DNA]</scope>
    <source>
        <strain evidence="1">Butters</strain>
        <tissue evidence="1">Head and leg muscle</tissue>
    </source>
</reference>
<dbReference type="EMBL" id="QDEB01095376">
    <property type="protein sequence ID" value="RZC32679.1"/>
    <property type="molecule type" value="Genomic_DNA"/>
</dbReference>
<comment type="caution">
    <text evidence="1">The sequence shown here is derived from an EMBL/GenBank/DDBJ whole genome shotgun (WGS) entry which is preliminary data.</text>
</comment>
<proteinExistence type="predicted"/>